<dbReference type="CDD" id="cd01647">
    <property type="entry name" value="RT_LTR"/>
    <property type="match status" value="1"/>
</dbReference>
<evidence type="ECO:0000313" key="4">
    <source>
        <dbReference type="Proteomes" id="UP001165121"/>
    </source>
</evidence>
<dbReference type="PANTHER" id="PTHR33064">
    <property type="entry name" value="POL PROTEIN"/>
    <property type="match status" value="1"/>
</dbReference>
<feature type="domain" description="Reverse transcriptase" evidence="2">
    <location>
        <begin position="151"/>
        <end position="248"/>
    </location>
</feature>
<gene>
    <name evidence="3" type="ORF">Pfra01_002172800</name>
</gene>
<feature type="region of interest" description="Disordered" evidence="1">
    <location>
        <begin position="272"/>
        <end position="292"/>
    </location>
</feature>
<dbReference type="InterPro" id="IPR043128">
    <property type="entry name" value="Rev_trsase/Diguanyl_cyclase"/>
</dbReference>
<evidence type="ECO:0000256" key="1">
    <source>
        <dbReference type="SAM" id="MobiDB-lite"/>
    </source>
</evidence>
<dbReference type="SUPFAM" id="SSF56672">
    <property type="entry name" value="DNA/RNA polymerases"/>
    <property type="match status" value="1"/>
</dbReference>
<comment type="caution">
    <text evidence="3">The sequence shown here is derived from an EMBL/GenBank/DDBJ whole genome shotgun (WGS) entry which is preliminary data.</text>
</comment>
<dbReference type="InterPro" id="IPR000477">
    <property type="entry name" value="RT_dom"/>
</dbReference>
<sequence>MAMCEAESITVADNSATDQAEFECSANEIDLEDYAHELAFLPDLTDSASTVLDYGGSNVVCSVHTPSQREKLVKALKAQEGIMIASGNALPPPAYGAICDIDVQGHKPIKQRARRVPLKHMKKLYEILKGLLKAGLIAFSNSPWASPIVLKKNGVDIRLCIDYKMVNAITVLMEYAMPLVDDLLTELEGYLWFCSLDAASGFREVMMPQRAREISAFVCALGHFEWLRMTFGLKNALLIYQRIIDNALWGYVQPRGGWASYAEKVPRTEAASVTQRGRLSDPNQPTPDSVNSATKFEADHRALAESDPLQDLVNSSENDMFANGEPDDSTLTPVFNRRSFVGGLRRCLGWGWVCDPLRQTDAVLRGHPRRSRCPRGAVALHGRRLLRTRPVLAAARHGRRLHGSHLGLAAELVHVQRGVHLISRVFDAADAPVGRRVDHGS</sequence>
<dbReference type="InterPro" id="IPR043502">
    <property type="entry name" value="DNA/RNA_pol_sf"/>
</dbReference>
<accession>A0A9W7D0X5</accession>
<reference evidence="3" key="1">
    <citation type="submission" date="2023-04" db="EMBL/GenBank/DDBJ databases">
        <title>Phytophthora fragariaefolia NBRC 109709.</title>
        <authorList>
            <person name="Ichikawa N."/>
            <person name="Sato H."/>
            <person name="Tonouchi N."/>
        </authorList>
    </citation>
    <scope>NUCLEOTIDE SEQUENCE</scope>
    <source>
        <strain evidence="3">NBRC 109709</strain>
    </source>
</reference>
<name>A0A9W7D0X5_9STRA</name>
<organism evidence="3 4">
    <name type="scientific">Phytophthora fragariaefolia</name>
    <dbReference type="NCBI Taxonomy" id="1490495"/>
    <lineage>
        <taxon>Eukaryota</taxon>
        <taxon>Sar</taxon>
        <taxon>Stramenopiles</taxon>
        <taxon>Oomycota</taxon>
        <taxon>Peronosporomycetes</taxon>
        <taxon>Peronosporales</taxon>
        <taxon>Peronosporaceae</taxon>
        <taxon>Phytophthora</taxon>
    </lineage>
</organism>
<dbReference type="Pfam" id="PF00078">
    <property type="entry name" value="RVT_1"/>
    <property type="match status" value="1"/>
</dbReference>
<dbReference type="AlphaFoldDB" id="A0A9W7D0X5"/>
<dbReference type="EMBL" id="BSXT01003156">
    <property type="protein sequence ID" value="GMF52854.1"/>
    <property type="molecule type" value="Genomic_DNA"/>
</dbReference>
<dbReference type="InterPro" id="IPR051320">
    <property type="entry name" value="Viral_Replic_Matur_Polypro"/>
</dbReference>
<evidence type="ECO:0000313" key="3">
    <source>
        <dbReference type="EMBL" id="GMF52854.1"/>
    </source>
</evidence>
<dbReference type="Gene3D" id="3.30.70.270">
    <property type="match status" value="1"/>
</dbReference>
<evidence type="ECO:0000259" key="2">
    <source>
        <dbReference type="Pfam" id="PF00078"/>
    </source>
</evidence>
<dbReference type="Gene3D" id="3.10.10.10">
    <property type="entry name" value="HIV Type 1 Reverse Transcriptase, subunit A, domain 1"/>
    <property type="match status" value="1"/>
</dbReference>
<protein>
    <submittedName>
        <fullName evidence="3">Unnamed protein product</fullName>
    </submittedName>
</protein>
<dbReference type="Proteomes" id="UP001165121">
    <property type="component" value="Unassembled WGS sequence"/>
</dbReference>
<dbReference type="PANTHER" id="PTHR33064:SF37">
    <property type="entry name" value="RIBONUCLEASE H"/>
    <property type="match status" value="1"/>
</dbReference>
<keyword evidence="4" id="KW-1185">Reference proteome</keyword>
<proteinExistence type="predicted"/>